<dbReference type="Proteomes" id="UP000675920">
    <property type="component" value="Unplaced"/>
</dbReference>
<evidence type="ECO:0000313" key="1">
    <source>
        <dbReference type="Proteomes" id="UP000675920"/>
    </source>
</evidence>
<name>A0A8B6X812_9BURK</name>
<dbReference type="OrthoDB" id="9833835at2"/>
<reference evidence="2" key="1">
    <citation type="submission" date="2025-08" db="UniProtKB">
        <authorList>
            <consortium name="RefSeq"/>
        </authorList>
    </citation>
    <scope>IDENTIFICATION</scope>
</reference>
<proteinExistence type="predicted"/>
<accession>A0A8B6X812</accession>
<protein>
    <submittedName>
        <fullName evidence="2">Uncharacterized protein</fullName>
    </submittedName>
</protein>
<evidence type="ECO:0000313" key="2">
    <source>
        <dbReference type="RefSeq" id="WP_028313080.1"/>
    </source>
</evidence>
<dbReference type="RefSeq" id="WP_028313080.1">
    <property type="nucleotide sequence ID" value="NZ_KI519500.1"/>
</dbReference>
<dbReference type="AlphaFoldDB" id="A0A8B6X812"/>
<organism evidence="1 2">
    <name type="scientific">Derxia gummosa DSM 723</name>
    <dbReference type="NCBI Taxonomy" id="1121388"/>
    <lineage>
        <taxon>Bacteria</taxon>
        <taxon>Pseudomonadati</taxon>
        <taxon>Pseudomonadota</taxon>
        <taxon>Betaproteobacteria</taxon>
        <taxon>Burkholderiales</taxon>
        <taxon>Alcaligenaceae</taxon>
        <taxon>Derxia</taxon>
    </lineage>
</organism>
<keyword evidence="1" id="KW-1185">Reference proteome</keyword>
<sequence>MNTLTLDVLSPSAQTAEPLALVHMARQAVLEQLQAFEIAPEVVRLANSDIAESHLLRDARTLIAEQGSNILRGTALGQYTLACKLARGLFHFLEERQHSTVRRQLIRVMGARFAYDVGLRED</sequence>